<dbReference type="Gene3D" id="1.10.10.10">
    <property type="entry name" value="Winged helix-like DNA-binding domain superfamily/Winged helix DNA-binding domain"/>
    <property type="match status" value="1"/>
</dbReference>
<keyword evidence="2" id="KW-1185">Reference proteome</keyword>
<accession>A0ABV7Z7P2</accession>
<evidence type="ECO:0000313" key="2">
    <source>
        <dbReference type="Proteomes" id="UP001595803"/>
    </source>
</evidence>
<dbReference type="InterPro" id="IPR036390">
    <property type="entry name" value="WH_DNA-bd_sf"/>
</dbReference>
<evidence type="ECO:0000313" key="1">
    <source>
        <dbReference type="EMBL" id="MFC3833442.1"/>
    </source>
</evidence>
<proteinExistence type="predicted"/>
<gene>
    <name evidence="1" type="ORF">ACFOSB_11295</name>
</gene>
<reference evidence="2" key="1">
    <citation type="journal article" date="2019" name="Int. J. Syst. Evol. Microbiol.">
        <title>The Global Catalogue of Microorganisms (GCM) 10K type strain sequencing project: providing services to taxonomists for standard genome sequencing and annotation.</title>
        <authorList>
            <consortium name="The Broad Institute Genomics Platform"/>
            <consortium name="The Broad Institute Genome Sequencing Center for Infectious Disease"/>
            <person name="Wu L."/>
            <person name="Ma J."/>
        </authorList>
    </citation>
    <scope>NUCLEOTIDE SEQUENCE [LARGE SCALE GENOMIC DNA]</scope>
    <source>
        <strain evidence="2">CCTCC AB 2017081</strain>
    </source>
</reference>
<dbReference type="InterPro" id="IPR036388">
    <property type="entry name" value="WH-like_DNA-bd_sf"/>
</dbReference>
<name>A0ABV7Z7P2_9DEIO</name>
<protein>
    <recommendedName>
        <fullName evidence="3">MarR family transcriptional regulator</fullName>
    </recommendedName>
</protein>
<comment type="caution">
    <text evidence="1">The sequence shown here is derived from an EMBL/GenBank/DDBJ whole genome shotgun (WGS) entry which is preliminary data.</text>
</comment>
<dbReference type="RefSeq" id="WP_380102004.1">
    <property type="nucleotide sequence ID" value="NZ_JBHRZG010000011.1"/>
</dbReference>
<organism evidence="1 2">
    <name type="scientific">Deinococcus rufus</name>
    <dbReference type="NCBI Taxonomy" id="2136097"/>
    <lineage>
        <taxon>Bacteria</taxon>
        <taxon>Thermotogati</taxon>
        <taxon>Deinococcota</taxon>
        <taxon>Deinococci</taxon>
        <taxon>Deinococcales</taxon>
        <taxon>Deinococcaceae</taxon>
        <taxon>Deinococcus</taxon>
    </lineage>
</organism>
<dbReference type="SUPFAM" id="SSF46785">
    <property type="entry name" value="Winged helix' DNA-binding domain"/>
    <property type="match status" value="1"/>
</dbReference>
<dbReference type="Proteomes" id="UP001595803">
    <property type="component" value="Unassembled WGS sequence"/>
</dbReference>
<sequence length="106" mass="11538">MPASALTPPERRLLEVIGALDRITETQVLAAYGLRSTDGAPVNRGLQALRRRGWVVTVEPSTAQRRQYPDAHAHQLTPSGRAAWAALVSERGQPVMAVPTRQGVYV</sequence>
<evidence type="ECO:0008006" key="3">
    <source>
        <dbReference type="Google" id="ProtNLM"/>
    </source>
</evidence>
<dbReference type="EMBL" id="JBHRZG010000011">
    <property type="protein sequence ID" value="MFC3833442.1"/>
    <property type="molecule type" value="Genomic_DNA"/>
</dbReference>